<feature type="region of interest" description="Disordered" evidence="1">
    <location>
        <begin position="662"/>
        <end position="692"/>
    </location>
</feature>
<feature type="region of interest" description="Disordered" evidence="1">
    <location>
        <begin position="750"/>
        <end position="850"/>
    </location>
</feature>
<evidence type="ECO:0000313" key="3">
    <source>
        <dbReference type="Proteomes" id="UP000198287"/>
    </source>
</evidence>
<feature type="region of interest" description="Disordered" evidence="1">
    <location>
        <begin position="142"/>
        <end position="197"/>
    </location>
</feature>
<feature type="compositionally biased region" description="Low complexity" evidence="1">
    <location>
        <begin position="825"/>
        <end position="841"/>
    </location>
</feature>
<name>A0A226EZD6_FOLCA</name>
<reference evidence="2 3" key="1">
    <citation type="submission" date="2015-12" db="EMBL/GenBank/DDBJ databases">
        <title>The genome of Folsomia candida.</title>
        <authorList>
            <person name="Faddeeva A."/>
            <person name="Derks M.F."/>
            <person name="Anvar Y."/>
            <person name="Smit S."/>
            <person name="Van Straalen N."/>
            <person name="Roelofs D."/>
        </authorList>
    </citation>
    <scope>NUCLEOTIDE SEQUENCE [LARGE SCALE GENOMIC DNA]</scope>
    <source>
        <strain evidence="2 3">VU population</strain>
        <tissue evidence="2">Whole body</tissue>
    </source>
</reference>
<feature type="compositionally biased region" description="Low complexity" evidence="1">
    <location>
        <begin position="750"/>
        <end position="760"/>
    </location>
</feature>
<feature type="compositionally biased region" description="Basic and acidic residues" evidence="1">
    <location>
        <begin position="796"/>
        <end position="807"/>
    </location>
</feature>
<feature type="compositionally biased region" description="Polar residues" evidence="1">
    <location>
        <begin position="781"/>
        <end position="791"/>
    </location>
</feature>
<accession>A0A226EZD6</accession>
<comment type="caution">
    <text evidence="2">The sequence shown here is derived from an EMBL/GenBank/DDBJ whole genome shotgun (WGS) entry which is preliminary data.</text>
</comment>
<feature type="region of interest" description="Disordered" evidence="1">
    <location>
        <begin position="880"/>
        <end position="909"/>
    </location>
</feature>
<protein>
    <submittedName>
        <fullName evidence="2">Uncharacterized protein</fullName>
    </submittedName>
</protein>
<dbReference type="Proteomes" id="UP000198287">
    <property type="component" value="Unassembled WGS sequence"/>
</dbReference>
<feature type="compositionally biased region" description="Basic residues" evidence="1">
    <location>
        <begin position="766"/>
        <end position="780"/>
    </location>
</feature>
<dbReference type="AlphaFoldDB" id="A0A226EZD6"/>
<feature type="compositionally biased region" description="Basic and acidic residues" evidence="1">
    <location>
        <begin position="11"/>
        <end position="24"/>
    </location>
</feature>
<proteinExistence type="predicted"/>
<evidence type="ECO:0000313" key="2">
    <source>
        <dbReference type="EMBL" id="OXA62909.1"/>
    </source>
</evidence>
<sequence>MASKPRKHRSSKTDNELETSKFELDSSVQNKISKSDGTKYSSKTFRESSQEDENEEVPAKGTQTAPSHRDQGSSTNNNLTPIGTKQTKIVESGSTNKRRPSTTRRPLVHDIIHANDVPSASKTNEMTTQADFEDDLDIDESHAETQTDVSGESALEKENVENALNNPSESTHLNDKENEFESDTISPSEKASKSDLLPEPAQTLDLEIDQLVGVAAEYFNEAKHLGWYCLSQCLDFMNEKGKDTCDPCKLSATENQGTATLVLDTDAEKSSVVEMSVDETAQNNHDELTLNPTIDDDSSMTKDETVEVLVVNQKTKESSSDIDLIEKSANFFPSQNNSGFEEVIRKFNETEDATFFTSVHMPDHVIRHSGNDDEGKNLVILPSDPELKLPFSNVTTFVVLRMIANKSSRYTSHLAYLRKFGAEAASVEWDSYSFHFHKTNGSFAQAFFPVREGPATITIGLGYTLTRSRRGDVPPNSGSLPPSYASYNKGLGPGSINNKANLSPLQSPQKNVIQGPPQLVPSIQNSQIQRPPPALMAPSFPKLQWSLKTTERYFGIGDVTTSGDNADDATTEYPMYGEVAEDPNTFGFTTHPPWSEYRLQQQGFEVTTEEPIKSVHSRHNTKLCFGLHRNCGEKPTVKRKVVKSCMFGRCKETSWMDRYAVGTSSSTTTTQTSVLSEEMDIETSTKKGKKKKKKKQYLSLADCEEAQSNSKGRSMKVSKTAISTPHNFSTTEVELPVSEQLKDTHQSIKLISKSSISTTLRPPNQKGRRKKRAIKSKRRSQLGTSMLISSGRQKRKVDPCAEYRTDDENPLLGESLMNIEDTEDSASTTSSSPEPIINSTENSNNDDLYTTTMAPDVKEAVNPFSNSLGEVDSTPIQANSTIWDDTAPDPPAVISDDGGGSQLSVNASSSSKKKREFVSEFDDSSDAVVQNREMISELLEVSKDEMNEGSNNMDVTKANKTDSDPKDLYNLDVPYIGVGDCDFVPLNFTSPLPTEKLQLIKFFTSVLRAQCFPDIVNKTLQLFDDKLVTFDSVNIVLNRKNSFFQKKIFGEMEWIDFASAVLLSEFSKVFREQLDKYKSNHTDNKSPDGKRISGTVKTLTILCTRILDSIQTTEKMHAIKFANLLLVIVQAQRSELANSPKVDELEKCTKCIVEKEVYFNDNQQLYTLMRFIVDKLPDIFVSSNRTEDMFNKFYISNASTIMKLVKNKTPFVY</sequence>
<keyword evidence="3" id="KW-1185">Reference proteome</keyword>
<feature type="compositionally biased region" description="Polar residues" evidence="1">
    <location>
        <begin position="61"/>
        <end position="95"/>
    </location>
</feature>
<feature type="compositionally biased region" description="Basic residues" evidence="1">
    <location>
        <begin position="1"/>
        <end position="10"/>
    </location>
</feature>
<feature type="compositionally biased region" description="Polar residues" evidence="1">
    <location>
        <begin position="162"/>
        <end position="171"/>
    </location>
</feature>
<feature type="compositionally biased region" description="Low complexity" evidence="1">
    <location>
        <begin position="663"/>
        <end position="673"/>
    </location>
</feature>
<dbReference type="EMBL" id="LNIX01000001">
    <property type="protein sequence ID" value="OXA62909.1"/>
    <property type="molecule type" value="Genomic_DNA"/>
</dbReference>
<gene>
    <name evidence="2" type="ORF">Fcan01_02677</name>
</gene>
<feature type="region of interest" description="Disordered" evidence="1">
    <location>
        <begin position="1"/>
        <end position="125"/>
    </location>
</feature>
<organism evidence="2 3">
    <name type="scientific">Folsomia candida</name>
    <name type="common">Springtail</name>
    <dbReference type="NCBI Taxonomy" id="158441"/>
    <lineage>
        <taxon>Eukaryota</taxon>
        <taxon>Metazoa</taxon>
        <taxon>Ecdysozoa</taxon>
        <taxon>Arthropoda</taxon>
        <taxon>Hexapoda</taxon>
        <taxon>Collembola</taxon>
        <taxon>Entomobryomorpha</taxon>
        <taxon>Isotomoidea</taxon>
        <taxon>Isotomidae</taxon>
        <taxon>Proisotominae</taxon>
        <taxon>Folsomia</taxon>
    </lineage>
</organism>
<evidence type="ECO:0000256" key="1">
    <source>
        <dbReference type="SAM" id="MobiDB-lite"/>
    </source>
</evidence>